<organism evidence="1 2">
    <name type="scientific">Caballeronia fortuita</name>
    <dbReference type="NCBI Taxonomy" id="1777138"/>
    <lineage>
        <taxon>Bacteria</taxon>
        <taxon>Pseudomonadati</taxon>
        <taxon>Pseudomonadota</taxon>
        <taxon>Betaproteobacteria</taxon>
        <taxon>Burkholderiales</taxon>
        <taxon>Burkholderiaceae</taxon>
        <taxon>Caballeronia</taxon>
    </lineage>
</organism>
<name>A0A158CVM5_9BURK</name>
<gene>
    <name evidence="1" type="ORF">AWB77_04553</name>
</gene>
<keyword evidence="2" id="KW-1185">Reference proteome</keyword>
<dbReference type="EMBL" id="FCNX02000012">
    <property type="protein sequence ID" value="SAK85976.1"/>
    <property type="molecule type" value="Genomic_DNA"/>
</dbReference>
<evidence type="ECO:0000313" key="1">
    <source>
        <dbReference type="EMBL" id="SAK85976.1"/>
    </source>
</evidence>
<reference evidence="1" key="1">
    <citation type="submission" date="2016-01" db="EMBL/GenBank/DDBJ databases">
        <authorList>
            <person name="Peeters C."/>
        </authorList>
    </citation>
    <scope>NUCLEOTIDE SEQUENCE</scope>
    <source>
        <strain evidence="1">LMG 29320</strain>
    </source>
</reference>
<dbReference type="Proteomes" id="UP000054903">
    <property type="component" value="Unassembled WGS sequence"/>
</dbReference>
<proteinExistence type="predicted"/>
<dbReference type="AlphaFoldDB" id="A0A158CVM5"/>
<accession>A0A158CVM5</accession>
<dbReference type="STRING" id="1777138.AWB77_04553"/>
<sequence length="60" mass="7054">MCVTWQCAGLLDRQNLTASAPLLEIKQRLAEERASIESLRAEMQKHHLWLLYMKKNAMHF</sequence>
<evidence type="ECO:0000313" key="2">
    <source>
        <dbReference type="Proteomes" id="UP000054903"/>
    </source>
</evidence>
<comment type="caution">
    <text evidence="1">The sequence shown here is derived from an EMBL/GenBank/DDBJ whole genome shotgun (WGS) entry which is preliminary data.</text>
</comment>
<protein>
    <submittedName>
        <fullName evidence="1">Uncharacterized protein</fullName>
    </submittedName>
</protein>